<evidence type="ECO:0000313" key="2">
    <source>
        <dbReference type="Proteomes" id="UP000032049"/>
    </source>
</evidence>
<dbReference type="Pfam" id="PF26622">
    <property type="entry name" value="DUF8199"/>
    <property type="match status" value="1"/>
</dbReference>
<protein>
    <submittedName>
        <fullName evidence="1">Uncharacterized protein</fullName>
    </submittedName>
</protein>
<evidence type="ECO:0000313" key="1">
    <source>
        <dbReference type="EMBL" id="KIO75465.1"/>
    </source>
</evidence>
<sequence>MKRLFSIFLSLLLLIVSVGFTASTHFCKGIVMETPLCHQSQKKACSDCITKNNQKRNNKSCCRFETRNIKLTEKIQENSQQNNVFKFSGAAVLQRYTGTVFDPNTTLTVSPNPAFTFPSPLKSNPLYIMHCVYRI</sequence>
<name>A0A0D0GH76_9SPHI</name>
<comment type="caution">
    <text evidence="1">The sequence shown here is derived from an EMBL/GenBank/DDBJ whole genome shotgun (WGS) entry which is preliminary data.</text>
</comment>
<reference evidence="1 2" key="1">
    <citation type="submission" date="2015-01" db="EMBL/GenBank/DDBJ databases">
        <title>Draft genome sequence of Pedobacter sp. NL19 isolated from sludge of an effluent treatment pond in an abandoned uranium mine.</title>
        <authorList>
            <person name="Santos T."/>
            <person name="Caetano T."/>
            <person name="Covas C."/>
            <person name="Cruz A."/>
            <person name="Mendo S."/>
        </authorList>
    </citation>
    <scope>NUCLEOTIDE SEQUENCE [LARGE SCALE GENOMIC DNA]</scope>
    <source>
        <strain evidence="1 2">NL19</strain>
    </source>
</reference>
<accession>A0A0D0GH76</accession>
<dbReference type="AlphaFoldDB" id="A0A0D0GH76"/>
<dbReference type="NCBIfam" id="NF047658">
    <property type="entry name" value="HYC_CC_PP"/>
    <property type="match status" value="1"/>
</dbReference>
<organism evidence="1 2">
    <name type="scientific">Pedobacter lusitanus</name>
    <dbReference type="NCBI Taxonomy" id="1503925"/>
    <lineage>
        <taxon>Bacteria</taxon>
        <taxon>Pseudomonadati</taxon>
        <taxon>Bacteroidota</taxon>
        <taxon>Sphingobacteriia</taxon>
        <taxon>Sphingobacteriales</taxon>
        <taxon>Sphingobacteriaceae</taxon>
        <taxon>Pedobacter</taxon>
    </lineage>
</organism>
<gene>
    <name evidence="1" type="ORF">TH53_20540</name>
</gene>
<dbReference type="RefSeq" id="WP_041884973.1">
    <property type="nucleotide sequence ID" value="NZ_CP157278.1"/>
</dbReference>
<keyword evidence="2" id="KW-1185">Reference proteome</keyword>
<proteinExistence type="predicted"/>
<dbReference type="OrthoDB" id="1252385at2"/>
<dbReference type="InterPro" id="IPR058060">
    <property type="entry name" value="HYC_CC_PP"/>
</dbReference>
<dbReference type="Proteomes" id="UP000032049">
    <property type="component" value="Unassembled WGS sequence"/>
</dbReference>
<dbReference type="InterPro" id="IPR058512">
    <property type="entry name" value="DUF8199"/>
</dbReference>
<dbReference type="EMBL" id="JXRA01000099">
    <property type="protein sequence ID" value="KIO75465.1"/>
    <property type="molecule type" value="Genomic_DNA"/>
</dbReference>